<name>A0A174A8G8_9CLOT</name>
<dbReference type="AlphaFoldDB" id="A0A174A8G8"/>
<sequence>MILIWSFSIITSRLEQIKNILNNIEYEYRQRVVIMGKKSFKYKKRKRDKQEKSTYYNDKESEKLQLLAVQQSVIILNIYGQVLLYKAALLGVELVETHFTNNELQIEADTLVKQAVYIFLITGLLSAQLAMINYNLAYEDINNGADYSIQPNIDLITANVLNVTAAIYYIKAANGLYDRDNLQPIFGFR</sequence>
<evidence type="ECO:0000313" key="1">
    <source>
        <dbReference type="EMBL" id="CUN84962.1"/>
    </source>
</evidence>
<reference evidence="1 2" key="1">
    <citation type="submission" date="2015-09" db="EMBL/GenBank/DDBJ databases">
        <authorList>
            <consortium name="Pathogen Informatics"/>
        </authorList>
    </citation>
    <scope>NUCLEOTIDE SEQUENCE [LARGE SCALE GENOMIC DNA]</scope>
    <source>
        <strain evidence="1 2">2789STDY5834856</strain>
    </source>
</reference>
<evidence type="ECO:0000313" key="2">
    <source>
        <dbReference type="Proteomes" id="UP000095594"/>
    </source>
</evidence>
<gene>
    <name evidence="1" type="ORF">ERS852471_00572</name>
</gene>
<organism evidence="1 2">
    <name type="scientific">Clostridium disporicum</name>
    <dbReference type="NCBI Taxonomy" id="84024"/>
    <lineage>
        <taxon>Bacteria</taxon>
        <taxon>Bacillati</taxon>
        <taxon>Bacillota</taxon>
        <taxon>Clostridia</taxon>
        <taxon>Eubacteriales</taxon>
        <taxon>Clostridiaceae</taxon>
        <taxon>Clostridium</taxon>
    </lineage>
</organism>
<dbReference type="Proteomes" id="UP000095594">
    <property type="component" value="Unassembled WGS sequence"/>
</dbReference>
<accession>A0A174A8G8</accession>
<protein>
    <submittedName>
        <fullName evidence="1">Uncharacterized protein</fullName>
    </submittedName>
</protein>
<proteinExistence type="predicted"/>
<dbReference type="EMBL" id="CYZX01000003">
    <property type="protein sequence ID" value="CUN84962.1"/>
    <property type="molecule type" value="Genomic_DNA"/>
</dbReference>